<dbReference type="AlphaFoldDB" id="A0A6Q2XFW9"/>
<name>A0A6Q2XFW9_ESOLU</name>
<reference evidence="6" key="3">
    <citation type="submission" date="2025-08" db="UniProtKB">
        <authorList>
            <consortium name="Ensembl"/>
        </authorList>
    </citation>
    <scope>IDENTIFICATION</scope>
</reference>
<reference evidence="6" key="2">
    <citation type="submission" date="2020-02" db="EMBL/GenBank/DDBJ databases">
        <title>Esox lucius (northern pike) genome, fEsoLuc1, primary haplotype.</title>
        <authorList>
            <person name="Myers G."/>
            <person name="Karagic N."/>
            <person name="Meyer A."/>
            <person name="Pippel M."/>
            <person name="Reichard M."/>
            <person name="Winkler S."/>
            <person name="Tracey A."/>
            <person name="Sims Y."/>
            <person name="Howe K."/>
            <person name="Rhie A."/>
            <person name="Formenti G."/>
            <person name="Durbin R."/>
            <person name="Fedrigo O."/>
            <person name="Jarvis E.D."/>
        </authorList>
    </citation>
    <scope>NUCLEOTIDE SEQUENCE [LARGE SCALE GENOMIC DNA]</scope>
</reference>
<evidence type="ECO:0000256" key="2">
    <source>
        <dbReference type="ARBA" id="ARBA00008197"/>
    </source>
</evidence>
<dbReference type="GeneTree" id="ENSGT00520000059926"/>
<comment type="subcellular location">
    <subcellularLocation>
        <location evidence="1">Mitochondrion</location>
    </subcellularLocation>
</comment>
<evidence type="ECO:0000256" key="4">
    <source>
        <dbReference type="ARBA" id="ARBA00023128"/>
    </source>
</evidence>
<dbReference type="Bgee" id="ENSELUG00000032173">
    <property type="expression patterns" value="Expressed in mesonephros and 13 other cell types or tissues"/>
</dbReference>
<dbReference type="Pfam" id="PF15786">
    <property type="entry name" value="PET117"/>
    <property type="match status" value="1"/>
</dbReference>
<accession>A0A6Q2XFW9</accession>
<dbReference type="InterPro" id="IPR031568">
    <property type="entry name" value="Pet117"/>
</dbReference>
<keyword evidence="7" id="KW-1185">Reference proteome</keyword>
<gene>
    <name evidence="6" type="primary">PET117</name>
</gene>
<dbReference type="PANTHER" id="PTHR28163:SF1">
    <property type="entry name" value="PROTEIN PET117 HOMOLOG, MITOCHONDRIAL"/>
    <property type="match status" value="1"/>
</dbReference>
<dbReference type="Ensembl" id="ENSELUT00000064223.2">
    <property type="protein sequence ID" value="ENSELUP00000052864.2"/>
    <property type="gene ID" value="ENSELUG00000032173.2"/>
</dbReference>
<reference evidence="7" key="1">
    <citation type="journal article" date="2014" name="PLoS ONE">
        <title>The genome and linkage map of the northern pike (Esox lucius): conserved synteny revealed between the salmonid sister group and the Neoteleostei.</title>
        <authorList>
            <person name="Rondeau E.B."/>
            <person name="Minkley D.R."/>
            <person name="Leong J.S."/>
            <person name="Messmer A.M."/>
            <person name="Jantzen J.R."/>
            <person name="von Schalburg K.R."/>
            <person name="Lemon C."/>
            <person name="Bird N.H."/>
            <person name="Koop B.F."/>
        </authorList>
    </citation>
    <scope>NUCLEOTIDE SEQUENCE</scope>
</reference>
<evidence type="ECO:0000256" key="1">
    <source>
        <dbReference type="ARBA" id="ARBA00004173"/>
    </source>
</evidence>
<evidence type="ECO:0000313" key="7">
    <source>
        <dbReference type="Proteomes" id="UP000265140"/>
    </source>
</evidence>
<organism evidence="6 7">
    <name type="scientific">Esox lucius</name>
    <name type="common">Northern pike</name>
    <dbReference type="NCBI Taxonomy" id="8010"/>
    <lineage>
        <taxon>Eukaryota</taxon>
        <taxon>Metazoa</taxon>
        <taxon>Chordata</taxon>
        <taxon>Craniata</taxon>
        <taxon>Vertebrata</taxon>
        <taxon>Euteleostomi</taxon>
        <taxon>Actinopterygii</taxon>
        <taxon>Neopterygii</taxon>
        <taxon>Teleostei</taxon>
        <taxon>Protacanthopterygii</taxon>
        <taxon>Esociformes</taxon>
        <taxon>Esocidae</taxon>
        <taxon>Esox</taxon>
    </lineage>
</organism>
<keyword evidence="3" id="KW-0809">Transit peptide</keyword>
<dbReference type="FunCoup" id="A0A6Q2XFW9">
    <property type="interactions" value="70"/>
</dbReference>
<proteinExistence type="inferred from homology"/>
<dbReference type="OMA" id="WDRERLH"/>
<sequence length="90" mass="10553">MSRTSKVVLGVSVVLTLSTVIGVHLKQNWDRERLHEGVLRDIERLERKRDNLRVLEQQRSLTKELESELAKWQLQDKGSMCSLMLMLKYC</sequence>
<dbReference type="GO" id="GO:0005739">
    <property type="term" value="C:mitochondrion"/>
    <property type="evidence" value="ECO:0007669"/>
    <property type="project" value="UniProtKB-SubCell"/>
</dbReference>
<evidence type="ECO:0008006" key="8">
    <source>
        <dbReference type="Google" id="ProtNLM"/>
    </source>
</evidence>
<dbReference type="InParanoid" id="A0A6Q2XFW9"/>
<comment type="similarity">
    <text evidence="2">Belongs to the PET117 family.</text>
</comment>
<dbReference type="PANTHER" id="PTHR28163">
    <property type="entry name" value="PROTEIN PET117 HOMOLOG, MITOCHONDRIAL"/>
    <property type="match status" value="1"/>
</dbReference>
<feature type="coiled-coil region" evidence="5">
    <location>
        <begin position="35"/>
        <end position="75"/>
    </location>
</feature>
<reference evidence="6" key="4">
    <citation type="submission" date="2025-09" db="UniProtKB">
        <authorList>
            <consortium name="Ensembl"/>
        </authorList>
    </citation>
    <scope>IDENTIFICATION</scope>
</reference>
<keyword evidence="5" id="KW-0175">Coiled coil</keyword>
<evidence type="ECO:0000313" key="6">
    <source>
        <dbReference type="Ensembl" id="ENSELUP00000052864.2"/>
    </source>
</evidence>
<dbReference type="Proteomes" id="UP000265140">
    <property type="component" value="Chromosome 9"/>
</dbReference>
<dbReference type="GO" id="GO:0033617">
    <property type="term" value="P:mitochondrial respiratory chain complex IV assembly"/>
    <property type="evidence" value="ECO:0007669"/>
    <property type="project" value="TreeGrafter"/>
</dbReference>
<evidence type="ECO:0000256" key="3">
    <source>
        <dbReference type="ARBA" id="ARBA00022946"/>
    </source>
</evidence>
<evidence type="ECO:0000256" key="5">
    <source>
        <dbReference type="SAM" id="Coils"/>
    </source>
</evidence>
<protein>
    <recommendedName>
        <fullName evidence="8">PET117 cytochrome c oxidase chaperone</fullName>
    </recommendedName>
</protein>
<keyword evidence="4" id="KW-0496">Mitochondrion</keyword>